<dbReference type="GO" id="GO:0051301">
    <property type="term" value="P:cell division"/>
    <property type="evidence" value="ECO:0007669"/>
    <property type="project" value="InterPro"/>
</dbReference>
<evidence type="ECO:0000259" key="7">
    <source>
        <dbReference type="Pfam" id="PF08245"/>
    </source>
</evidence>
<dbReference type="SUPFAM" id="SSF53623">
    <property type="entry name" value="MurD-like peptide ligases, catalytic domain"/>
    <property type="match status" value="1"/>
</dbReference>
<keyword evidence="5" id="KW-0547">Nucleotide-binding</keyword>
<dbReference type="Gene3D" id="3.90.190.20">
    <property type="entry name" value="Mur ligase, C-terminal domain"/>
    <property type="match status" value="1"/>
</dbReference>
<evidence type="ECO:0000256" key="3">
    <source>
        <dbReference type="ARBA" id="ARBA00022490"/>
    </source>
</evidence>
<gene>
    <name evidence="8" type="ORF">CA615_06035</name>
</gene>
<evidence type="ECO:0000256" key="5">
    <source>
        <dbReference type="ARBA" id="ARBA00022741"/>
    </source>
</evidence>
<evidence type="ECO:0000256" key="1">
    <source>
        <dbReference type="ARBA" id="ARBA00004496"/>
    </source>
</evidence>
<protein>
    <recommendedName>
        <fullName evidence="7">Mur ligase central domain-containing protein</fullName>
    </recommendedName>
</protein>
<dbReference type="GO" id="GO:0005524">
    <property type="term" value="F:ATP binding"/>
    <property type="evidence" value="ECO:0007669"/>
    <property type="project" value="UniProtKB-KW"/>
</dbReference>
<proteinExistence type="predicted"/>
<dbReference type="OMA" id="FKMMSGI"/>
<dbReference type="InterPro" id="IPR036565">
    <property type="entry name" value="Mur-like_cat_sf"/>
</dbReference>
<comment type="subcellular location">
    <subcellularLocation>
        <location evidence="1">Cytoplasm</location>
    </subcellularLocation>
</comment>
<dbReference type="PANTHER" id="PTHR43692:SF1">
    <property type="entry name" value="UDP-N-ACETYLMURAMOYLALANINE--D-GLUTAMATE LIGASE"/>
    <property type="match status" value="1"/>
</dbReference>
<dbReference type="InterPro" id="IPR036615">
    <property type="entry name" value="Mur_ligase_C_dom_sf"/>
</dbReference>
<dbReference type="GO" id="GO:0008764">
    <property type="term" value="F:UDP-N-acetylmuramoylalanine-D-glutamate ligase activity"/>
    <property type="evidence" value="ECO:0007669"/>
    <property type="project" value="InterPro"/>
</dbReference>
<dbReference type="Pfam" id="PF08245">
    <property type="entry name" value="Mur_ligase_M"/>
    <property type="match status" value="1"/>
</dbReference>
<accession>A0A328Q8D5</accession>
<feature type="domain" description="Mur ligase central" evidence="7">
    <location>
        <begin position="117"/>
        <end position="305"/>
    </location>
</feature>
<evidence type="ECO:0000256" key="6">
    <source>
        <dbReference type="ARBA" id="ARBA00022840"/>
    </source>
</evidence>
<dbReference type="Gene3D" id="3.40.1190.10">
    <property type="entry name" value="Mur-like, catalytic domain"/>
    <property type="match status" value="1"/>
</dbReference>
<comment type="caution">
    <text evidence="8">The sequence shown here is derived from an EMBL/GenBank/DDBJ whole genome shotgun (WGS) entry which is preliminary data.</text>
</comment>
<sequence length="479" mass="53094">MNFESCLVVGAGNAGRPVARLLNHEGVNVTISDTKTFDDFTTRRQDRLKIMENEGVTLDLGNKSPDITKYDAVFLAPTIPESASIRKEIKEHDKVEVTRKTISDIINRILPMDKIGITGSFGKTTTTDMLTNIFKAAGYNVYQCSSMKWNLVSEAIVDDIVKGEYIGADIAILELPHGTLGLMGEIDLKIGVLTNLRPEHLCEFGGSMEKYVERKACILPASQKLIANSQCGDLLTYKREDTVYFNFENDEAVNLDKYTPTYYGFYDDGKYNIRIVNNKETTESEIEIDTIAFYTYENLTAAIAVSREYGISLNDIKKGIGMFTGVGGRMEYLGKFNGVDAYYDASYGDQSVRQALESVKDENLIILYDNVDSTTIRDKAESGRVIGDYANIVIATGYVEITNTLDMDAALDLLNAIENDDVLKIALCTLDEAAELAMKYAKPGDIIVHLGPDASNSYQQAKTRMINGLNEGCKRYGNN</sequence>
<keyword evidence="4" id="KW-0436">Ligase</keyword>
<dbReference type="InterPro" id="IPR005762">
    <property type="entry name" value="MurD"/>
</dbReference>
<dbReference type="SUPFAM" id="SSF53244">
    <property type="entry name" value="MurD-like peptide ligases, peptide-binding domain"/>
    <property type="match status" value="1"/>
</dbReference>
<dbReference type="GeneID" id="3855322"/>
<dbReference type="InterPro" id="IPR013221">
    <property type="entry name" value="Mur_ligase_cen"/>
</dbReference>
<dbReference type="AlphaFoldDB" id="A0A328Q8D5"/>
<evidence type="ECO:0000256" key="4">
    <source>
        <dbReference type="ARBA" id="ARBA00022598"/>
    </source>
</evidence>
<dbReference type="EMBL" id="NGJK01000077">
    <property type="protein sequence ID" value="RAP02788.1"/>
    <property type="molecule type" value="Genomic_DNA"/>
</dbReference>
<dbReference type="RefSeq" id="WP_011406792.1">
    <property type="nucleotide sequence ID" value="NZ_CATZXA010000036.1"/>
</dbReference>
<organism evidence="8 9">
    <name type="scientific">Methanosphaera stadtmanae</name>
    <dbReference type="NCBI Taxonomy" id="2317"/>
    <lineage>
        <taxon>Archaea</taxon>
        <taxon>Methanobacteriati</taxon>
        <taxon>Methanobacteriota</taxon>
        <taxon>Methanomada group</taxon>
        <taxon>Methanobacteria</taxon>
        <taxon>Methanobacteriales</taxon>
        <taxon>Methanobacteriaceae</taxon>
        <taxon>Methanosphaera</taxon>
    </lineage>
</organism>
<keyword evidence="6" id="KW-0067">ATP-binding</keyword>
<dbReference type="SUPFAM" id="SSF51984">
    <property type="entry name" value="MurCD N-terminal domain"/>
    <property type="match status" value="1"/>
</dbReference>
<keyword evidence="3" id="KW-0963">Cytoplasm</keyword>
<dbReference type="GO" id="GO:0005737">
    <property type="term" value="C:cytoplasm"/>
    <property type="evidence" value="ECO:0007669"/>
    <property type="project" value="UniProtKB-SubCell"/>
</dbReference>
<dbReference type="Proteomes" id="UP000248557">
    <property type="component" value="Unassembled WGS sequence"/>
</dbReference>
<comment type="pathway">
    <text evidence="2">Cell wall biogenesis; peptidoglycan biosynthesis.</text>
</comment>
<evidence type="ECO:0000256" key="2">
    <source>
        <dbReference type="ARBA" id="ARBA00004752"/>
    </source>
</evidence>
<name>A0A328Q8D5_9EURY</name>
<evidence type="ECO:0000313" key="8">
    <source>
        <dbReference type="EMBL" id="RAP02788.1"/>
    </source>
</evidence>
<reference evidence="8 9" key="1">
    <citation type="submission" date="2017-05" db="EMBL/GenBank/DDBJ databases">
        <title>Host range expansion of the Methanosphaera genus to humans and monogastric animals involves recent and extensive reduction in genome content.</title>
        <authorList>
            <person name="Hoedt E.C."/>
            <person name="Volmer J.G."/>
            <person name="Parks D.H."/>
            <person name="Rosewarne C.P."/>
            <person name="Denman S.E."/>
            <person name="Mcsweeney C.S."/>
            <person name="O Cuiv P."/>
            <person name="Hugenholtz P."/>
            <person name="Tyson G.W."/>
            <person name="Morrison M."/>
        </authorList>
    </citation>
    <scope>NUCLEOTIDE SEQUENCE [LARGE SCALE GENOMIC DNA]</scope>
    <source>
        <strain evidence="8 9">PA5</strain>
    </source>
</reference>
<evidence type="ECO:0000313" key="9">
    <source>
        <dbReference type="Proteomes" id="UP000248557"/>
    </source>
</evidence>
<dbReference type="Gene3D" id="3.40.50.720">
    <property type="entry name" value="NAD(P)-binding Rossmann-like Domain"/>
    <property type="match status" value="1"/>
</dbReference>
<dbReference type="GO" id="GO:0008360">
    <property type="term" value="P:regulation of cell shape"/>
    <property type="evidence" value="ECO:0007669"/>
    <property type="project" value="InterPro"/>
</dbReference>
<dbReference type="PANTHER" id="PTHR43692">
    <property type="entry name" value="UDP-N-ACETYLMURAMOYLALANINE--D-GLUTAMATE LIGASE"/>
    <property type="match status" value="1"/>
</dbReference>